<feature type="region of interest" description="Disordered" evidence="3">
    <location>
        <begin position="1"/>
        <end position="43"/>
    </location>
</feature>
<evidence type="ECO:0000256" key="2">
    <source>
        <dbReference type="ARBA" id="ARBA00022490"/>
    </source>
</evidence>
<protein>
    <submittedName>
        <fullName evidence="4">BTB/POZ domain-containing protein KCTD20</fullName>
    </submittedName>
</protein>
<dbReference type="EMBL" id="KL250513">
    <property type="protein sequence ID" value="KGB32686.1"/>
    <property type="molecule type" value="Genomic_DNA"/>
</dbReference>
<feature type="compositionally biased region" description="Low complexity" evidence="3">
    <location>
        <begin position="122"/>
        <end position="141"/>
    </location>
</feature>
<dbReference type="PANTHER" id="PTHR21637">
    <property type="entry name" value="BTB/POZ DOMAIN-CONTAINING PROTEIN 10-RELATED"/>
    <property type="match status" value="1"/>
</dbReference>
<dbReference type="GO" id="GO:0005737">
    <property type="term" value="C:cytoplasm"/>
    <property type="evidence" value="ECO:0007669"/>
    <property type="project" value="UniProtKB-SubCell"/>
</dbReference>
<feature type="compositionally biased region" description="Low complexity" evidence="3">
    <location>
        <begin position="65"/>
        <end position="78"/>
    </location>
</feature>
<dbReference type="STRING" id="6185.A0A095AFP9"/>
<gene>
    <name evidence="4" type="ORF">MS3_00837</name>
</gene>
<dbReference type="PANTHER" id="PTHR21637:SF0">
    <property type="entry name" value="AT10158P"/>
    <property type="match status" value="1"/>
</dbReference>
<feature type="compositionally biased region" description="Polar residues" evidence="3">
    <location>
        <begin position="1326"/>
        <end position="1345"/>
    </location>
</feature>
<feature type="compositionally biased region" description="Basic and acidic residues" evidence="3">
    <location>
        <begin position="1"/>
        <end position="12"/>
    </location>
</feature>
<evidence type="ECO:0000313" key="4">
    <source>
        <dbReference type="EMBL" id="KGB32686.1"/>
    </source>
</evidence>
<dbReference type="Pfam" id="PF16017">
    <property type="entry name" value="BTB_3"/>
    <property type="match status" value="2"/>
</dbReference>
<dbReference type="InterPro" id="IPR011333">
    <property type="entry name" value="SKP1/BTB/POZ_sf"/>
</dbReference>
<proteinExistence type="predicted"/>
<keyword evidence="2" id="KW-0963">Cytoplasm</keyword>
<evidence type="ECO:0000256" key="3">
    <source>
        <dbReference type="SAM" id="MobiDB-lite"/>
    </source>
</evidence>
<name>A0A095AFP9_SCHHA</name>
<dbReference type="InterPro" id="IPR039886">
    <property type="entry name" value="BTBD10/KCTD20"/>
</dbReference>
<sequence length="1345" mass="149083">MSLENDNVHVVKNDASLDPSSDQSVSGRSRSHSTGSVSRPFGVVCDQESNPTHYRVAAKPCLVLRSSSSTGPRPTSTSNLKSIDPGSFQRTLCEVSSYYEPNVACTSDAITSGVNKNISFKSKPSSFSSPPSIAQTSSSTSLGARRRHSHIEFLDKHGSQSRSPPPSVDAIKAINNNINNLMNTCNGNNDVNGLSNTDDIISPSNSPAPPLAQAVVAALRQHHHSLLRSTTNTSTASSSHFSPSYLSDDNPDDVDDDGVMDGEMETDQVDNDNNIDEEYGDKNFHVHDQDCTINLLSDECHHQQLIELDGESGYGASCSSSSVKLNHSSENKRDKKRRRNQFQYRTTSIETDTTDHLSISNQPNDKLCEVKNSINVSPHPSGVISDWTKTKSDIRNDSTRHKRNRVRILDNSIAVSTTTQNLQRQVAINRPFTSVLSHYNMNDYEILSHSFSPIPLDLSQSHSNRSSFCSNSNDNRYYYCCTQHTTHGGTDFKCMYSLMDIPNDLIGVNWISFDPSVKEINEQIGLPNTGQTNYSVNCNLTTIGSPLPSLSSSETVPLTIPVNIQSTNYQSSVKDYPSIEIAETTPIDIMNNDDENNNNNNSFISDQNIQSVVSDNSITTVTTTNSMRHTMCLVNNSLTNISCTRSNSFIPTTSNIPCTFTYRNHDHNSHNNNNNWATAYLPSQLERIHLSRRSSTICTSQPLASAITTTANNICHHRCSSLSGHLCSHAIGGSSGNYFCPNNSYNNHHLTNCPLLHKHSYQHHHHPNKITSLVNCDSPPESCSSSAKVNYRSDYGSFHGHNGVMNPASVSREFYDDSGLDFTLSSPHTKLFCPRNGSDGRHTLNSCINQTQFQSTNIEQRRYSLSALPFCEVNLASPVNTSRQSSNSRRRRVSLLVDGVRFLIDAELLQAHPNTMLGRMFSSQFLETKYLYDNLNNTNYPQSTSMESSSPSDSKSQTTTHSSSSTTTIHHNFQTHPPDISIAQDSTISAQVFRTILDYYLIGCMSCPPGVSVQELKEACDYFLIPFNQQTVRCENLRAFLHELSNDGAHGIFGQFLETHILSLLVKCTQLGERECHIVIVTDDETIDWDPDYPPQMPDNELNSHIIYSTQMFRFLKYIENREVAKQVLLERSLKKIRIGIEGYPTCKDRVKFRPGARPEAIYNYVQCPFIRMSWEEEENKSRHVDFQCVKSKSVSDLTTGLEQAVIDPLPPHLVHSNLNNQLRTSAPDSVVTVVSSNFETQTSSIVSTTITNTSTLNHSVNSVTSNELTECTSDTPANTCATINNNNNNNNGSTIYLNRISRLSNLSVLTSELGSNSDEPDSATPLYNASESQYDPVSPTSSSS</sequence>
<dbReference type="SUPFAM" id="SSF54695">
    <property type="entry name" value="POZ domain"/>
    <property type="match status" value="1"/>
</dbReference>
<reference evidence="4" key="1">
    <citation type="journal article" date="2012" name="Nat. Genet.">
        <title>Whole-genome sequence of Schistosoma haematobium.</title>
        <authorList>
            <person name="Young N.D."/>
            <person name="Jex A.R."/>
            <person name="Li B."/>
            <person name="Liu S."/>
            <person name="Yang L."/>
            <person name="Xiong Z."/>
            <person name="Li Y."/>
            <person name="Cantacessi C."/>
            <person name="Hall R.S."/>
            <person name="Xu X."/>
            <person name="Chen F."/>
            <person name="Wu X."/>
            <person name="Zerlotini A."/>
            <person name="Oliveira G."/>
            <person name="Hofmann A."/>
            <person name="Zhang G."/>
            <person name="Fang X."/>
            <person name="Kang Y."/>
            <person name="Campbell B.E."/>
            <person name="Loukas A."/>
            <person name="Ranganathan S."/>
            <person name="Rollinson D."/>
            <person name="Rinaldi G."/>
            <person name="Brindley P.J."/>
            <person name="Yang H."/>
            <person name="Wang J."/>
            <person name="Wang J."/>
            <person name="Gasser R.B."/>
        </authorList>
    </citation>
    <scope>NUCLEOTIDE SEQUENCE [LARGE SCALE GENOMIC DNA]</scope>
</reference>
<evidence type="ECO:0000256" key="1">
    <source>
        <dbReference type="ARBA" id="ARBA00004496"/>
    </source>
</evidence>
<dbReference type="InterPro" id="IPR039885">
    <property type="entry name" value="BTBD10/KCTD20_BTB/POZ"/>
</dbReference>
<comment type="subcellular location">
    <subcellularLocation>
        <location evidence="1">Cytoplasm</location>
    </subcellularLocation>
</comment>
<dbReference type="Gene3D" id="3.30.710.10">
    <property type="entry name" value="Potassium Channel Kv1.1, Chain A"/>
    <property type="match status" value="1"/>
</dbReference>
<feature type="compositionally biased region" description="Low complexity" evidence="3">
    <location>
        <begin position="20"/>
        <end position="39"/>
    </location>
</feature>
<feature type="region of interest" description="Disordered" evidence="3">
    <location>
        <begin position="941"/>
        <end position="976"/>
    </location>
</feature>
<feature type="region of interest" description="Disordered" evidence="3">
    <location>
        <begin position="1312"/>
        <end position="1345"/>
    </location>
</feature>
<feature type="region of interest" description="Disordered" evidence="3">
    <location>
        <begin position="317"/>
        <end position="343"/>
    </location>
</feature>
<feature type="compositionally biased region" description="Low complexity" evidence="3">
    <location>
        <begin position="943"/>
        <end position="968"/>
    </location>
</feature>
<accession>A0A095AFP9</accession>
<feature type="region of interest" description="Disordered" evidence="3">
    <location>
        <begin position="228"/>
        <end position="274"/>
    </location>
</feature>
<organism evidence="4">
    <name type="scientific">Schistosoma haematobium</name>
    <name type="common">Blood fluke</name>
    <dbReference type="NCBI Taxonomy" id="6185"/>
    <lineage>
        <taxon>Eukaryota</taxon>
        <taxon>Metazoa</taxon>
        <taxon>Spiralia</taxon>
        <taxon>Lophotrochozoa</taxon>
        <taxon>Platyhelminthes</taxon>
        <taxon>Trematoda</taxon>
        <taxon>Digenea</taxon>
        <taxon>Strigeidida</taxon>
        <taxon>Schistosomatoidea</taxon>
        <taxon>Schistosomatidae</taxon>
        <taxon>Schistosoma</taxon>
    </lineage>
</organism>
<feature type="compositionally biased region" description="Low complexity" evidence="3">
    <location>
        <begin position="228"/>
        <end position="244"/>
    </location>
</feature>
<dbReference type="GO" id="GO:0042327">
    <property type="term" value="P:positive regulation of phosphorylation"/>
    <property type="evidence" value="ECO:0007669"/>
    <property type="project" value="TreeGrafter"/>
</dbReference>
<feature type="region of interest" description="Disordered" evidence="3">
    <location>
        <begin position="122"/>
        <end position="145"/>
    </location>
</feature>
<feature type="region of interest" description="Disordered" evidence="3">
    <location>
        <begin position="65"/>
        <end position="84"/>
    </location>
</feature>
<feature type="compositionally biased region" description="Acidic residues" evidence="3">
    <location>
        <begin position="249"/>
        <end position="274"/>
    </location>
</feature>